<accession>A0ABY2QNC0</accession>
<reference evidence="2 3" key="1">
    <citation type="submission" date="2019-04" db="EMBL/GenBank/DDBJ databases">
        <title>Genome sequence of strain 7209-2.</title>
        <authorList>
            <person name="Gao J."/>
            <person name="Sun J."/>
        </authorList>
    </citation>
    <scope>NUCLEOTIDE SEQUENCE [LARGE SCALE GENOMIC DNA]</scope>
    <source>
        <strain evidence="2 3">7209-2</strain>
    </source>
</reference>
<dbReference type="RefSeq" id="WP_136560437.1">
    <property type="nucleotide sequence ID" value="NZ_STGT01000007.1"/>
</dbReference>
<name>A0ABY2QNC0_9HYPH</name>
<evidence type="ECO:0008006" key="4">
    <source>
        <dbReference type="Google" id="ProtNLM"/>
    </source>
</evidence>
<comment type="caution">
    <text evidence="2">The sequence shown here is derived from an EMBL/GenBank/DDBJ whole genome shotgun (WGS) entry which is preliminary data.</text>
</comment>
<evidence type="ECO:0000313" key="2">
    <source>
        <dbReference type="EMBL" id="THV10661.1"/>
    </source>
</evidence>
<evidence type="ECO:0000256" key="1">
    <source>
        <dbReference type="SAM" id="SignalP"/>
    </source>
</evidence>
<dbReference type="EMBL" id="STGT01000007">
    <property type="protein sequence ID" value="THV10661.1"/>
    <property type="molecule type" value="Genomic_DNA"/>
</dbReference>
<organism evidence="2 3">
    <name type="scientific">Rhizobium rhizophilum</name>
    <dbReference type="NCBI Taxonomy" id="1850373"/>
    <lineage>
        <taxon>Bacteria</taxon>
        <taxon>Pseudomonadati</taxon>
        <taxon>Pseudomonadota</taxon>
        <taxon>Alphaproteobacteria</taxon>
        <taxon>Hyphomicrobiales</taxon>
        <taxon>Rhizobiaceae</taxon>
        <taxon>Rhizobium/Agrobacterium group</taxon>
        <taxon>Rhizobium</taxon>
    </lineage>
</organism>
<sequence>MNSAVKLALAGAMSIASVSGVALAQTAAEPMVDTTTTTNSTTMATEGVSVVRLDSLDNDQNRQEHTRLMQLSNSSESMTEAQAQISADPAIAQAIEAESVQATNVFHVETAANGGKIVYVK</sequence>
<proteinExistence type="predicted"/>
<protein>
    <recommendedName>
        <fullName evidence="4">DUF4142 domain-containing protein</fullName>
    </recommendedName>
</protein>
<evidence type="ECO:0000313" key="3">
    <source>
        <dbReference type="Proteomes" id="UP000309667"/>
    </source>
</evidence>
<keyword evidence="3" id="KW-1185">Reference proteome</keyword>
<dbReference type="Proteomes" id="UP000309667">
    <property type="component" value="Unassembled WGS sequence"/>
</dbReference>
<keyword evidence="1" id="KW-0732">Signal</keyword>
<gene>
    <name evidence="2" type="ORF">E9677_23225</name>
</gene>
<feature type="chain" id="PRO_5046288232" description="DUF4142 domain-containing protein" evidence="1">
    <location>
        <begin position="25"/>
        <end position="121"/>
    </location>
</feature>
<feature type="signal peptide" evidence="1">
    <location>
        <begin position="1"/>
        <end position="24"/>
    </location>
</feature>